<name>A0A8D5A725_9FIRM</name>
<proteinExistence type="predicted"/>
<reference evidence="2" key="1">
    <citation type="submission" date="2019-05" db="EMBL/GenBank/DDBJ databases">
        <title>Complete genome sequencing of Dialister sp. strain 5BBH33.</title>
        <authorList>
            <person name="Sakamoto M."/>
            <person name="Murakami T."/>
            <person name="Mori H."/>
        </authorList>
    </citation>
    <scope>NUCLEOTIDE SEQUENCE [LARGE SCALE GENOMIC DNA]</scope>
    <source>
        <strain evidence="2">5BBH33</strain>
    </source>
</reference>
<dbReference type="AlphaFoldDB" id="A0A8D5A725"/>
<dbReference type="GeneID" id="92717399"/>
<sequence>MKEEKQNPYNLALLEEPFCILKLNEYCTPFLATVKRLAGTPSPLGQVKVLRFVTDG</sequence>
<dbReference type="RefSeq" id="WP_157952068.1">
    <property type="nucleotide sequence ID" value="NZ_AP019697.1"/>
</dbReference>
<dbReference type="EMBL" id="AP019697">
    <property type="protein sequence ID" value="BBK26050.1"/>
    <property type="molecule type" value="Genomic_DNA"/>
</dbReference>
<dbReference type="KEGG" id="dho:Dia5BBH33_19850"/>
<protein>
    <submittedName>
        <fullName evidence="1">Uncharacterized protein</fullName>
    </submittedName>
</protein>
<dbReference type="Proteomes" id="UP000320585">
    <property type="component" value="Chromosome"/>
</dbReference>
<organism evidence="1 2">
    <name type="scientific">Dialister hominis</name>
    <dbReference type="NCBI Taxonomy" id="2582419"/>
    <lineage>
        <taxon>Bacteria</taxon>
        <taxon>Bacillati</taxon>
        <taxon>Bacillota</taxon>
        <taxon>Negativicutes</taxon>
        <taxon>Veillonellales</taxon>
        <taxon>Veillonellaceae</taxon>
        <taxon>Dialister</taxon>
    </lineage>
</organism>
<keyword evidence="2" id="KW-1185">Reference proteome</keyword>
<accession>A0A8D5A725</accession>
<evidence type="ECO:0000313" key="1">
    <source>
        <dbReference type="EMBL" id="BBK26050.1"/>
    </source>
</evidence>
<gene>
    <name evidence="1" type="ORF">Dia5BBH33_19850</name>
</gene>
<evidence type="ECO:0000313" key="2">
    <source>
        <dbReference type="Proteomes" id="UP000320585"/>
    </source>
</evidence>